<geneLocation type="plasmid" evidence="1 2">
    <name>pJFP838A</name>
</geneLocation>
<gene>
    <name evidence="1" type="ORF">JFP838_pA0267</name>
</gene>
<evidence type="ECO:0000313" key="2">
    <source>
        <dbReference type="Proteomes" id="UP000070260"/>
    </source>
</evidence>
<dbReference type="EMBL" id="CP013615">
    <property type="protein sequence ID" value="AMN31183.1"/>
    <property type="molecule type" value="Genomic_DNA"/>
</dbReference>
<organism evidence="1 2">
    <name type="scientific">Clostridium perfringens</name>
    <dbReference type="NCBI Taxonomy" id="1502"/>
    <lineage>
        <taxon>Bacteria</taxon>
        <taxon>Bacillati</taxon>
        <taxon>Bacillota</taxon>
        <taxon>Clostridia</taxon>
        <taxon>Eubacteriales</taxon>
        <taxon>Clostridiaceae</taxon>
        <taxon>Clostridium</taxon>
    </lineage>
</organism>
<keyword evidence="1" id="KW-0614">Plasmid</keyword>
<sequence length="82" mass="9660">MGKGFNCFIQQDEDTLYNTTNLIITHLSNKYLKNNLNILNELTEILIHTNLYINSLNKDDLKYKLILIDTIECIDSFNKFIF</sequence>
<proteinExistence type="predicted"/>
<protein>
    <submittedName>
        <fullName evidence="1">Uncharacterized protein</fullName>
    </submittedName>
</protein>
<dbReference type="Proteomes" id="UP000070260">
    <property type="component" value="Plasmid pJFP838A"/>
</dbReference>
<dbReference type="AlphaFoldDB" id="A0A140GRM4"/>
<evidence type="ECO:0000313" key="1">
    <source>
        <dbReference type="EMBL" id="AMN31183.1"/>
    </source>
</evidence>
<name>A0A140GRM4_CLOPF</name>
<accession>A0A140GRM4</accession>
<dbReference type="RefSeq" id="WP_061429775.1">
    <property type="nucleotide sequence ID" value="NZ_CP013615.1"/>
</dbReference>
<dbReference type="PATRIC" id="fig|1502.177.peg.3475"/>
<reference evidence="1 2" key="1">
    <citation type="journal article" date="2016" name="PLoS ONE">
        <title>Plasmid Characterization and Chromosome Analysis of Two netF+ Clostridium perfringens Isolates Associated with Foal and Canine Necrotizing Enteritis.</title>
        <authorList>
            <person name="Mehdizadeh Gohari I."/>
            <person name="Kropinski A.M."/>
            <person name="Weese S.J."/>
            <person name="Parreira V.R."/>
            <person name="Whitehead A.E."/>
            <person name="Boerlin P."/>
            <person name="Prescott J.F."/>
        </authorList>
    </citation>
    <scope>NUCLEOTIDE SEQUENCE [LARGE SCALE GENOMIC DNA]</scope>
    <source>
        <strain evidence="1 2">JP838</strain>
        <plasmid evidence="2">Plasmid pJFP838A</plasmid>
    </source>
</reference>